<feature type="signal peptide" evidence="6">
    <location>
        <begin position="1"/>
        <end position="33"/>
    </location>
</feature>
<sequence>MIWRCSAGAELFSLMALWEWIALSLHCWVLAVAAVSDQHATSPFDWLLSDKGPFHRSQEYTDFVDRSRQGFSTRYKIYREFGRWKVNNLAVERRNFLGSPLPLAPEFFRNIRLLGRRPTLQQITENLIKKYGTHFLLSATLGGRESLTIFVDKRKLSKRSEGSDPSANSSVVTLETLHQLAASYFIDRDSTLRRLHHIQIASTAIKVTETRTGPLGCSNYDNLDSVSSVLVQSPENKIQLQGLQVILPEYLQEHFVQAALSYIACNSEGEFICKDNDCWCQCGPKFPECNCPYMDIQAMEENLLRISETWNAYNSEFEESDNEAFSHSKPIFLFIMVIFTLISSSTRRWEIIEILKLQDLVGCIKDYARTIQIFSPSQSFHAGKLNGLRVPNKPLFLELRVEIFKSSSAHFFSEETHTCACPNDQVACQAPLPCTLGDGPACLSCAPDNRTRCGACNAGYMLSQGLCKPEVADSTEHYIGFETDLQDLEMRYLLQKTDRRIEVHAIFISNDMRLNSWFDPSWRKRMLLTLKSNKYKSSLVHMILGLSLQICLTKNSTLEPVLAVYINPFGGSHSESWFMPVNENNFPDWERTKLDLPLQCYNWTLTLGNKWKTFFETVHIYLRSRIKSNGPNGNESIYYEPLEFIDPSRNLGYMKINNIQVFGYSMHFDPEAIRDLILQLDYPYTQGSQDSALLQLLEIRDRVNKLSPPGQRRLDLFSCLLRHRLKLSTSEVVRIQSALQAFNAKLPNTVDYDTTKLCS</sequence>
<keyword evidence="3" id="KW-0338">Growth arrest</keyword>
<proteinExistence type="inferred from homology"/>
<keyword evidence="5" id="KW-0131">Cell cycle</keyword>
<evidence type="ECO:0000259" key="7">
    <source>
        <dbReference type="SMART" id="SM00457"/>
    </source>
</evidence>
<reference evidence="8 9" key="1">
    <citation type="submission" date="2019-09" db="EMBL/GenBank/DDBJ databases">
        <title>Bird 10,000 Genomes (B10K) Project - Family phase.</title>
        <authorList>
            <person name="Zhang G."/>
        </authorList>
    </citation>
    <scope>NUCLEOTIDE SEQUENCE [LARGE SCALE GENOMIC DNA]</scope>
    <source>
        <strain evidence="8">B10K-CU-031-12</strain>
        <tissue evidence="8">Muscle</tissue>
    </source>
</reference>
<gene>
    <name evidence="8" type="primary">Brinp3</name>
    <name evidence="8" type="ORF">RHOROS_R07310</name>
</gene>
<evidence type="ECO:0000256" key="5">
    <source>
        <dbReference type="ARBA" id="ARBA00023306"/>
    </source>
</evidence>
<evidence type="ECO:0000313" key="8">
    <source>
        <dbReference type="EMBL" id="NXF26626.1"/>
    </source>
</evidence>
<dbReference type="PANTHER" id="PTHR15564:SF2">
    <property type="entry name" value="BMP_RETINOIC ACID-INDUCIBLE NEURAL-SPECIFIC PROTEIN 3"/>
    <property type="match status" value="1"/>
</dbReference>
<dbReference type="GO" id="GO:0043025">
    <property type="term" value="C:neuronal cell body"/>
    <property type="evidence" value="ECO:0007669"/>
    <property type="project" value="TreeGrafter"/>
</dbReference>
<dbReference type="InterPro" id="IPR020864">
    <property type="entry name" value="MACPF"/>
</dbReference>
<dbReference type="GO" id="GO:0045666">
    <property type="term" value="P:positive regulation of neuron differentiation"/>
    <property type="evidence" value="ECO:0007669"/>
    <property type="project" value="InterPro"/>
</dbReference>
<name>A0A7K8SBD7_9PASS</name>
<feature type="domain" description="MACPF" evidence="7">
    <location>
        <begin position="78"/>
        <end position="264"/>
    </location>
</feature>
<keyword evidence="4" id="KW-0325">Glycoprotein</keyword>
<organism evidence="8 9">
    <name type="scientific">Rhodinocichla rosea</name>
    <dbReference type="NCBI Taxonomy" id="58203"/>
    <lineage>
        <taxon>Eukaryota</taxon>
        <taxon>Metazoa</taxon>
        <taxon>Chordata</taxon>
        <taxon>Craniata</taxon>
        <taxon>Vertebrata</taxon>
        <taxon>Euteleostomi</taxon>
        <taxon>Archelosauria</taxon>
        <taxon>Archosauria</taxon>
        <taxon>Dinosauria</taxon>
        <taxon>Saurischia</taxon>
        <taxon>Theropoda</taxon>
        <taxon>Coelurosauria</taxon>
        <taxon>Aves</taxon>
        <taxon>Neognathae</taxon>
        <taxon>Neoaves</taxon>
        <taxon>Telluraves</taxon>
        <taxon>Australaves</taxon>
        <taxon>Passeriformes</taxon>
        <taxon>Thraupidae</taxon>
        <taxon>Rhodinocichla</taxon>
    </lineage>
</organism>
<dbReference type="PANTHER" id="PTHR15564">
    <property type="entry name" value="MACPF DOMAIN-CONTAINING PROTEIN"/>
    <property type="match status" value="1"/>
</dbReference>
<evidence type="ECO:0000256" key="3">
    <source>
        <dbReference type="ARBA" id="ARBA00022810"/>
    </source>
</evidence>
<comment type="similarity">
    <text evidence="1">Belongs to the BRINP family.</text>
</comment>
<dbReference type="Pfam" id="PF25415">
    <property type="entry name" value="EGF_BRNP1-3"/>
    <property type="match status" value="1"/>
</dbReference>
<dbReference type="SMART" id="SM00457">
    <property type="entry name" value="MACPF"/>
    <property type="match status" value="1"/>
</dbReference>
<dbReference type="GO" id="GO:0005737">
    <property type="term" value="C:cytoplasm"/>
    <property type="evidence" value="ECO:0007669"/>
    <property type="project" value="TreeGrafter"/>
</dbReference>
<evidence type="ECO:0000256" key="1">
    <source>
        <dbReference type="ARBA" id="ARBA00010360"/>
    </source>
</evidence>
<dbReference type="Pfam" id="PF19052">
    <property type="entry name" value="BRINP_C"/>
    <property type="match status" value="1"/>
</dbReference>
<keyword evidence="2 6" id="KW-0732">Signal</keyword>
<dbReference type="InterPro" id="IPR033237">
    <property type="entry name" value="BRINP"/>
</dbReference>
<comment type="caution">
    <text evidence="8">The sequence shown here is derived from an EMBL/GenBank/DDBJ whole genome shotgun (WGS) entry which is preliminary data.</text>
</comment>
<evidence type="ECO:0000256" key="6">
    <source>
        <dbReference type="SAM" id="SignalP"/>
    </source>
</evidence>
<dbReference type="Pfam" id="PF01823">
    <property type="entry name" value="MACPF"/>
    <property type="match status" value="1"/>
</dbReference>
<dbReference type="GO" id="GO:0045930">
    <property type="term" value="P:negative regulation of mitotic cell cycle"/>
    <property type="evidence" value="ECO:0007669"/>
    <property type="project" value="InterPro"/>
</dbReference>
<accession>A0A7K8SBD7</accession>
<dbReference type="Proteomes" id="UP000574210">
    <property type="component" value="Unassembled WGS sequence"/>
</dbReference>
<dbReference type="GO" id="GO:0030425">
    <property type="term" value="C:dendrite"/>
    <property type="evidence" value="ECO:0007669"/>
    <property type="project" value="TreeGrafter"/>
</dbReference>
<protein>
    <submittedName>
        <fullName evidence="8">BRNP3 protein</fullName>
    </submittedName>
</protein>
<feature type="chain" id="PRO_5029651985" evidence="6">
    <location>
        <begin position="34"/>
        <end position="759"/>
    </location>
</feature>
<dbReference type="EMBL" id="VWYZ01000609">
    <property type="protein sequence ID" value="NXF26626.1"/>
    <property type="molecule type" value="Genomic_DNA"/>
</dbReference>
<dbReference type="GO" id="GO:0007399">
    <property type="term" value="P:nervous system development"/>
    <property type="evidence" value="ECO:0007669"/>
    <property type="project" value="TreeGrafter"/>
</dbReference>
<evidence type="ECO:0000256" key="2">
    <source>
        <dbReference type="ARBA" id="ARBA00022729"/>
    </source>
</evidence>
<dbReference type="InterPro" id="IPR057450">
    <property type="entry name" value="BRINP_EGF"/>
</dbReference>
<keyword evidence="9" id="KW-1185">Reference proteome</keyword>
<dbReference type="GO" id="GO:0071300">
    <property type="term" value="P:cellular response to retinoic acid"/>
    <property type="evidence" value="ECO:0007669"/>
    <property type="project" value="TreeGrafter"/>
</dbReference>
<dbReference type="AlphaFoldDB" id="A0A7K8SBD7"/>
<evidence type="ECO:0000256" key="4">
    <source>
        <dbReference type="ARBA" id="ARBA00023180"/>
    </source>
</evidence>
<feature type="non-terminal residue" evidence="8">
    <location>
        <position position="1"/>
    </location>
</feature>
<evidence type="ECO:0000313" key="9">
    <source>
        <dbReference type="Proteomes" id="UP000574210"/>
    </source>
</evidence>
<dbReference type="InterPro" id="IPR057671">
    <property type="entry name" value="BRINP_C"/>
</dbReference>
<feature type="non-terminal residue" evidence="8">
    <location>
        <position position="759"/>
    </location>
</feature>